<dbReference type="GO" id="GO:0016853">
    <property type="term" value="F:isomerase activity"/>
    <property type="evidence" value="ECO:0007669"/>
    <property type="project" value="UniProtKB-KW"/>
</dbReference>
<reference evidence="9" key="1">
    <citation type="journal article" date="2014" name="Int. J. Syst. Evol. Microbiol.">
        <title>Complete genome sequence of Corynebacterium casei LMG S-19264T (=DSM 44701T), isolated from a smear-ripened cheese.</title>
        <authorList>
            <consortium name="US DOE Joint Genome Institute (JGI-PGF)"/>
            <person name="Walter F."/>
            <person name="Albersmeier A."/>
            <person name="Kalinowski J."/>
            <person name="Ruckert C."/>
        </authorList>
    </citation>
    <scope>NUCLEOTIDE SEQUENCE</scope>
    <source>
        <strain evidence="9">CGMCC 1.10859</strain>
    </source>
</reference>
<dbReference type="Pfam" id="PF13462">
    <property type="entry name" value="Thioredoxin_4"/>
    <property type="match status" value="1"/>
</dbReference>
<dbReference type="PROSITE" id="PS51352">
    <property type="entry name" value="THIOREDOXIN_2"/>
    <property type="match status" value="1"/>
</dbReference>
<name>A0AAN4UR83_9RHOB</name>
<dbReference type="PANTHER" id="PTHR13887">
    <property type="entry name" value="GLUTATHIONE S-TRANSFERASE KAPPA"/>
    <property type="match status" value="1"/>
</dbReference>
<keyword evidence="4" id="KW-0560">Oxidoreductase</keyword>
<dbReference type="Proteomes" id="UP000199541">
    <property type="component" value="Unassembled WGS sequence"/>
</dbReference>
<keyword evidence="10" id="KW-0413">Isomerase</keyword>
<evidence type="ECO:0000313" key="10">
    <source>
        <dbReference type="EMBL" id="SDW97437.1"/>
    </source>
</evidence>
<comment type="function">
    <text evidence="1">May be required for disulfide bond formation in some proteins.</text>
</comment>
<evidence type="ECO:0000259" key="8">
    <source>
        <dbReference type="PROSITE" id="PS51352"/>
    </source>
</evidence>
<evidence type="ECO:0000256" key="3">
    <source>
        <dbReference type="ARBA" id="ARBA00022729"/>
    </source>
</evidence>
<keyword evidence="11" id="KW-1185">Reference proteome</keyword>
<dbReference type="Gene3D" id="3.40.30.10">
    <property type="entry name" value="Glutaredoxin"/>
    <property type="match status" value="1"/>
</dbReference>
<evidence type="ECO:0000313" key="12">
    <source>
        <dbReference type="Proteomes" id="UP000634647"/>
    </source>
</evidence>
<accession>A0AAN4UR83</accession>
<dbReference type="AlphaFoldDB" id="A0AAN4UR83"/>
<evidence type="ECO:0000256" key="5">
    <source>
        <dbReference type="ARBA" id="ARBA00023157"/>
    </source>
</evidence>
<dbReference type="PANTHER" id="PTHR13887:SF14">
    <property type="entry name" value="DISULFIDE BOND FORMATION PROTEIN D"/>
    <property type="match status" value="1"/>
</dbReference>
<dbReference type="GO" id="GO:0016491">
    <property type="term" value="F:oxidoreductase activity"/>
    <property type="evidence" value="ECO:0007669"/>
    <property type="project" value="UniProtKB-KW"/>
</dbReference>
<dbReference type="EMBL" id="BNAB01000007">
    <property type="protein sequence ID" value="GHE01644.1"/>
    <property type="molecule type" value="Genomic_DNA"/>
</dbReference>
<evidence type="ECO:0000313" key="11">
    <source>
        <dbReference type="Proteomes" id="UP000199541"/>
    </source>
</evidence>
<feature type="chain" id="PRO_5042977631" evidence="7">
    <location>
        <begin position="29"/>
        <end position="233"/>
    </location>
</feature>
<dbReference type="EMBL" id="FNOB01000008">
    <property type="protein sequence ID" value="SDW97437.1"/>
    <property type="molecule type" value="Genomic_DNA"/>
</dbReference>
<keyword evidence="6" id="KW-0676">Redox-active center</keyword>
<protein>
    <submittedName>
        <fullName evidence="10">Protein-disulfide isomerase</fullName>
    </submittedName>
    <submittedName>
        <fullName evidence="9">Thiol-disulfide oxidoreductase</fullName>
    </submittedName>
</protein>
<reference evidence="9" key="3">
    <citation type="submission" date="2023-06" db="EMBL/GenBank/DDBJ databases">
        <authorList>
            <person name="Sun Q."/>
            <person name="Zhou Y."/>
        </authorList>
    </citation>
    <scope>NUCLEOTIDE SEQUENCE</scope>
    <source>
        <strain evidence="9">CGMCC 1.10859</strain>
    </source>
</reference>
<evidence type="ECO:0000256" key="6">
    <source>
        <dbReference type="ARBA" id="ARBA00023284"/>
    </source>
</evidence>
<reference evidence="10 11" key="2">
    <citation type="submission" date="2016-10" db="EMBL/GenBank/DDBJ databases">
        <authorList>
            <person name="Varghese N."/>
            <person name="Submissions S."/>
        </authorList>
    </citation>
    <scope>NUCLEOTIDE SEQUENCE [LARGE SCALE GENOMIC DNA]</scope>
    <source>
        <strain evidence="10 11">DSM 24802</strain>
    </source>
</reference>
<organism evidence="9 12">
    <name type="scientific">Allgaiera indica</name>
    <dbReference type="NCBI Taxonomy" id="765699"/>
    <lineage>
        <taxon>Bacteria</taxon>
        <taxon>Pseudomonadati</taxon>
        <taxon>Pseudomonadota</taxon>
        <taxon>Alphaproteobacteria</taxon>
        <taxon>Rhodobacterales</taxon>
        <taxon>Paracoccaceae</taxon>
        <taxon>Allgaiera</taxon>
    </lineage>
</organism>
<dbReference type="RefSeq" id="WP_035845016.1">
    <property type="nucleotide sequence ID" value="NZ_BNAB01000007.1"/>
</dbReference>
<feature type="signal peptide" evidence="7">
    <location>
        <begin position="1"/>
        <end position="28"/>
    </location>
</feature>
<dbReference type="SUPFAM" id="SSF52833">
    <property type="entry name" value="Thioredoxin-like"/>
    <property type="match status" value="1"/>
</dbReference>
<keyword evidence="5" id="KW-1015">Disulfide bond</keyword>
<evidence type="ECO:0000256" key="4">
    <source>
        <dbReference type="ARBA" id="ARBA00023002"/>
    </source>
</evidence>
<feature type="domain" description="Thioredoxin" evidence="8">
    <location>
        <begin position="50"/>
        <end position="232"/>
    </location>
</feature>
<gene>
    <name evidence="9" type="ORF">GCM10008024_17760</name>
    <name evidence="10" type="ORF">SAMN05444006_108174</name>
</gene>
<evidence type="ECO:0000256" key="7">
    <source>
        <dbReference type="SAM" id="SignalP"/>
    </source>
</evidence>
<dbReference type="Proteomes" id="UP000634647">
    <property type="component" value="Unassembled WGS sequence"/>
</dbReference>
<evidence type="ECO:0000256" key="2">
    <source>
        <dbReference type="ARBA" id="ARBA00005791"/>
    </source>
</evidence>
<keyword evidence="3 7" id="KW-0732">Signal</keyword>
<evidence type="ECO:0000313" key="9">
    <source>
        <dbReference type="EMBL" id="GHE01644.1"/>
    </source>
</evidence>
<dbReference type="InterPro" id="IPR036249">
    <property type="entry name" value="Thioredoxin-like_sf"/>
</dbReference>
<comment type="similarity">
    <text evidence="2">Belongs to the thioredoxin family. DsbA subfamily.</text>
</comment>
<dbReference type="InterPro" id="IPR013766">
    <property type="entry name" value="Thioredoxin_domain"/>
</dbReference>
<evidence type="ECO:0000256" key="1">
    <source>
        <dbReference type="ARBA" id="ARBA00003565"/>
    </source>
</evidence>
<dbReference type="InterPro" id="IPR012336">
    <property type="entry name" value="Thioredoxin-like_fold"/>
</dbReference>
<proteinExistence type="inferred from homology"/>
<sequence>MLKSLPSTLRAALLVVGALMWAGTVATAAQADTGQTKVAQSEATQNGAAAKADAKAKLPAVPDYSEGNPNAPIHVIEYGAFTCPHCAEFHATVYPKLKKNYIDTGKVKFTFRAFFFNRYGLWADMIARCGGEQRFFGIADMLYDQQPDWVGAGSPEKVIAKLKTIGRSAGLTDGQMDQCLKDGPMAQAMVAKFQKESAADKIDGTPTFMINGKKYSNMDYAAFSKILDGLLKK</sequence>
<comment type="caution">
    <text evidence="9">The sequence shown here is derived from an EMBL/GenBank/DDBJ whole genome shotgun (WGS) entry which is preliminary data.</text>
</comment>